<comment type="subcellular location">
    <subcellularLocation>
        <location evidence="1">Membrane</location>
        <topology evidence="1">Multi-pass membrane protein</topology>
    </subcellularLocation>
</comment>
<dbReference type="Pfam" id="PF00335">
    <property type="entry name" value="Tetraspanin"/>
    <property type="match status" value="1"/>
</dbReference>
<keyword evidence="4 5" id="KW-0472">Membrane</keyword>
<dbReference type="AlphaFoldDB" id="A0A7I8W4K5"/>
<dbReference type="GO" id="GO:0016020">
    <property type="term" value="C:membrane"/>
    <property type="evidence" value="ECO:0007669"/>
    <property type="project" value="UniProtKB-SubCell"/>
</dbReference>
<evidence type="ECO:0000313" key="7">
    <source>
        <dbReference type="Proteomes" id="UP000549394"/>
    </source>
</evidence>
<evidence type="ECO:0000256" key="1">
    <source>
        <dbReference type="ARBA" id="ARBA00004141"/>
    </source>
</evidence>
<organism evidence="6 7">
    <name type="scientific">Dimorphilus gyrociliatus</name>
    <dbReference type="NCBI Taxonomy" id="2664684"/>
    <lineage>
        <taxon>Eukaryota</taxon>
        <taxon>Metazoa</taxon>
        <taxon>Spiralia</taxon>
        <taxon>Lophotrochozoa</taxon>
        <taxon>Annelida</taxon>
        <taxon>Polychaeta</taxon>
        <taxon>Polychaeta incertae sedis</taxon>
        <taxon>Dinophilidae</taxon>
        <taxon>Dimorphilus</taxon>
    </lineage>
</organism>
<evidence type="ECO:0000313" key="6">
    <source>
        <dbReference type="EMBL" id="CAD5122825.1"/>
    </source>
</evidence>
<evidence type="ECO:0000256" key="4">
    <source>
        <dbReference type="ARBA" id="ARBA00023136"/>
    </source>
</evidence>
<dbReference type="OrthoDB" id="5845060at2759"/>
<dbReference type="InterPro" id="IPR018499">
    <property type="entry name" value="Tetraspanin/Peripherin"/>
</dbReference>
<name>A0A7I8W4K5_9ANNE</name>
<evidence type="ECO:0000256" key="3">
    <source>
        <dbReference type="ARBA" id="ARBA00022989"/>
    </source>
</evidence>
<feature type="transmembrane region" description="Helical" evidence="5">
    <location>
        <begin position="170"/>
        <end position="190"/>
    </location>
</feature>
<keyword evidence="7" id="KW-1185">Reference proteome</keyword>
<protein>
    <submittedName>
        <fullName evidence="6">DgyrCDS11229</fullName>
    </submittedName>
</protein>
<comment type="caution">
    <text evidence="6">The sequence shown here is derived from an EMBL/GenBank/DDBJ whole genome shotgun (WGS) entry which is preliminary data.</text>
</comment>
<dbReference type="Proteomes" id="UP000549394">
    <property type="component" value="Unassembled WGS sequence"/>
</dbReference>
<dbReference type="EMBL" id="CAJFCJ010000018">
    <property type="protein sequence ID" value="CAD5122825.1"/>
    <property type="molecule type" value="Genomic_DNA"/>
</dbReference>
<gene>
    <name evidence="6" type="ORF">DGYR_LOCUS10575</name>
</gene>
<reference evidence="6 7" key="1">
    <citation type="submission" date="2020-08" db="EMBL/GenBank/DDBJ databases">
        <authorList>
            <person name="Hejnol A."/>
        </authorList>
    </citation>
    <scope>NUCLEOTIDE SEQUENCE [LARGE SCALE GENOMIC DNA]</scope>
</reference>
<evidence type="ECO:0000256" key="5">
    <source>
        <dbReference type="SAM" id="Phobius"/>
    </source>
</evidence>
<feature type="transmembrane region" description="Helical" evidence="5">
    <location>
        <begin position="50"/>
        <end position="72"/>
    </location>
</feature>
<keyword evidence="2 5" id="KW-0812">Transmembrane</keyword>
<keyword evidence="3 5" id="KW-1133">Transmembrane helix</keyword>
<proteinExistence type="predicted"/>
<evidence type="ECO:0000256" key="2">
    <source>
        <dbReference type="ARBA" id="ARBA00022692"/>
    </source>
</evidence>
<feature type="transmembrane region" description="Helical" evidence="5">
    <location>
        <begin position="18"/>
        <end position="38"/>
    </location>
</feature>
<accession>A0A7I8W4K5</accession>
<sequence length="206" mass="22459">MACGGFACSKYSLAILNVLYLIVAIVLISLAGYAKAVAIVSSVPIVGVQYMLILFLLFLIQFAIACACLASNTSQQQTMFEMGWRKSSNDTRNDVQRNFQCCGFKDQTKLINDPLGYPSCGGLDCCKDSNDACCIKDAETNSTLREKGTCPCKQTCLNVVGPVMSKWVKISGGVGLFFSFTEIIGVWLAVRFRNQKDPRANPSAFL</sequence>